<organism evidence="1 2">
    <name type="scientific">Leptospira alstonii serovar Sichuan str. 79601</name>
    <dbReference type="NCBI Taxonomy" id="1218565"/>
    <lineage>
        <taxon>Bacteria</taxon>
        <taxon>Pseudomonadati</taxon>
        <taxon>Spirochaetota</taxon>
        <taxon>Spirochaetia</taxon>
        <taxon>Leptospirales</taxon>
        <taxon>Leptospiraceae</taxon>
        <taxon>Leptospira</taxon>
    </lineage>
</organism>
<dbReference type="OrthoDB" id="9991537at2"/>
<comment type="caution">
    <text evidence="1">The sequence shown here is derived from an EMBL/GenBank/DDBJ whole genome shotgun (WGS) entry which is preliminary data.</text>
</comment>
<accession>M6CXA9</accession>
<evidence type="ECO:0000313" key="2">
    <source>
        <dbReference type="Proteomes" id="UP000011988"/>
    </source>
</evidence>
<sequence length="280" mass="32110">MNRLQIRNSYHTICISAIALLLTQCLGHHFTIPKEKVKSDIKKVLVLPVYISKDFVPNYFPKESDFQPNAKESEEYRESVRETGNFLKRAIESILSKGAYEFQTVEYTEDLSKESVNFEKIAKITINEYPTVFPTDVYFPKKEYIQKMAKKYQVDAIFYHTLYVEYRESKYFELGGRRYTYLPAFLVLYEPLMYSANGDLIYNSEEVNYILGALHSAKSISKGKVRSSKISVAGLKENLSKSNIHQILIAGFPETRDSALASLCGNLATCNSIYLDVSEK</sequence>
<dbReference type="AlphaFoldDB" id="M6CXA9"/>
<dbReference type="EMBL" id="ANIK01000021">
    <property type="protein sequence ID" value="EMJ96482.1"/>
    <property type="molecule type" value="Genomic_DNA"/>
</dbReference>
<reference evidence="1 2" key="1">
    <citation type="submission" date="2013-01" db="EMBL/GenBank/DDBJ databases">
        <authorList>
            <person name="Harkins D.M."/>
            <person name="Durkin A.S."/>
            <person name="Brinkac L.M."/>
            <person name="Haft D.H."/>
            <person name="Selengut J.D."/>
            <person name="Sanka R."/>
            <person name="DePew J."/>
            <person name="Purushe J."/>
            <person name="Galloway R.L."/>
            <person name="Vinetz J.M."/>
            <person name="Sutton G.G."/>
            <person name="Nierman W.C."/>
            <person name="Fouts D.E."/>
        </authorList>
    </citation>
    <scope>NUCLEOTIDE SEQUENCE [LARGE SCALE GENOMIC DNA]</scope>
    <source>
        <strain evidence="1 2">79601</strain>
    </source>
</reference>
<gene>
    <name evidence="1" type="ORF">LEP1GSC194_2070</name>
</gene>
<name>M6CXA9_9LEPT</name>
<dbReference type="Proteomes" id="UP000011988">
    <property type="component" value="Unassembled WGS sequence"/>
</dbReference>
<evidence type="ECO:0000313" key="1">
    <source>
        <dbReference type="EMBL" id="EMJ96482.1"/>
    </source>
</evidence>
<dbReference type="RefSeq" id="WP_020772584.1">
    <property type="nucleotide sequence ID" value="NZ_ANIK01000021.1"/>
</dbReference>
<dbReference type="PATRIC" id="fig|1218565.3.peg.1110"/>
<protein>
    <submittedName>
        <fullName evidence="1">Uncharacterized protein</fullName>
    </submittedName>
</protein>
<proteinExistence type="predicted"/>